<gene>
    <name evidence="2" type="ORF">SAMN05518684_105177</name>
</gene>
<dbReference type="Proteomes" id="UP000198571">
    <property type="component" value="Unassembled WGS sequence"/>
</dbReference>
<reference evidence="3" key="1">
    <citation type="submission" date="2016-10" db="EMBL/GenBank/DDBJ databases">
        <authorList>
            <person name="Varghese N."/>
            <person name="Submissions S."/>
        </authorList>
    </citation>
    <scope>NUCLEOTIDE SEQUENCE [LARGE SCALE GENOMIC DNA]</scope>
    <source>
        <strain evidence="3">S9</strain>
    </source>
</reference>
<dbReference type="InterPro" id="IPR012454">
    <property type="entry name" value="DUF1659"/>
</dbReference>
<sequence>MNEAVFTRLSLTFLTGVDEKGNEVYQSRHFRNVKPGASNEALFTTAQSLASLQPYDLDKVERNNTYELYE</sequence>
<dbReference type="OrthoDB" id="48766at2"/>
<dbReference type="RefSeq" id="WP_093049916.1">
    <property type="nucleotide sequence ID" value="NZ_FOGT01000005.1"/>
</dbReference>
<accession>A0A1H9T8C0</accession>
<evidence type="ECO:0000313" key="2">
    <source>
        <dbReference type="EMBL" id="SER93462.1"/>
    </source>
</evidence>
<proteinExistence type="predicted"/>
<evidence type="ECO:0000313" key="3">
    <source>
        <dbReference type="Proteomes" id="UP000198571"/>
    </source>
</evidence>
<keyword evidence="3" id="KW-1185">Reference proteome</keyword>
<dbReference type="EMBL" id="FOGT01000005">
    <property type="protein sequence ID" value="SER93462.1"/>
    <property type="molecule type" value="Genomic_DNA"/>
</dbReference>
<evidence type="ECO:0000259" key="1">
    <source>
        <dbReference type="Pfam" id="PF07872"/>
    </source>
</evidence>
<name>A0A1H9T8C0_9BACI</name>
<feature type="domain" description="DUF1659" evidence="1">
    <location>
        <begin position="5"/>
        <end position="69"/>
    </location>
</feature>
<dbReference type="AlphaFoldDB" id="A0A1H9T8C0"/>
<dbReference type="Pfam" id="PF07872">
    <property type="entry name" value="DUF1659"/>
    <property type="match status" value="1"/>
</dbReference>
<organism evidence="2 3">
    <name type="scientific">Salipaludibacillus aurantiacus</name>
    <dbReference type="NCBI Taxonomy" id="1601833"/>
    <lineage>
        <taxon>Bacteria</taxon>
        <taxon>Bacillati</taxon>
        <taxon>Bacillota</taxon>
        <taxon>Bacilli</taxon>
        <taxon>Bacillales</taxon>
        <taxon>Bacillaceae</taxon>
    </lineage>
</organism>
<protein>
    <recommendedName>
        <fullName evidence="1">DUF1659 domain-containing protein</fullName>
    </recommendedName>
</protein>
<dbReference type="STRING" id="1601833.SAMN05518684_105177"/>